<name>A0ABQ7SUA9_PHRPL</name>
<dbReference type="EMBL" id="JAIPUX010003289">
    <property type="protein sequence ID" value="KAH0620965.1"/>
    <property type="molecule type" value="Genomic_DNA"/>
</dbReference>
<dbReference type="Gene3D" id="1.10.1450.10">
    <property type="entry name" value="Tetraspanin"/>
    <property type="match status" value="1"/>
</dbReference>
<gene>
    <name evidence="1" type="ORF">JD844_021903</name>
</gene>
<proteinExistence type="predicted"/>
<dbReference type="Proteomes" id="UP000826234">
    <property type="component" value="Unassembled WGS sequence"/>
</dbReference>
<accession>A0ABQ7SUA9</accession>
<protein>
    <submittedName>
        <fullName evidence="1">Uncharacterized protein</fullName>
    </submittedName>
</protein>
<dbReference type="InterPro" id="IPR008952">
    <property type="entry name" value="Tetraspanin_EC2_sf"/>
</dbReference>
<organism evidence="1 2">
    <name type="scientific">Phrynosoma platyrhinos</name>
    <name type="common">Desert horned lizard</name>
    <dbReference type="NCBI Taxonomy" id="52577"/>
    <lineage>
        <taxon>Eukaryota</taxon>
        <taxon>Metazoa</taxon>
        <taxon>Chordata</taxon>
        <taxon>Craniata</taxon>
        <taxon>Vertebrata</taxon>
        <taxon>Euteleostomi</taxon>
        <taxon>Lepidosauria</taxon>
        <taxon>Squamata</taxon>
        <taxon>Bifurcata</taxon>
        <taxon>Unidentata</taxon>
        <taxon>Episquamata</taxon>
        <taxon>Toxicofera</taxon>
        <taxon>Iguania</taxon>
        <taxon>Phrynosomatidae</taxon>
        <taxon>Phrynosomatinae</taxon>
        <taxon>Phrynosoma</taxon>
    </lineage>
</organism>
<reference evidence="1 2" key="1">
    <citation type="journal article" date="2022" name="Gigascience">
        <title>A chromosome-level genome assembly and annotation of the desert horned lizard, Phrynosoma platyrhinos, provides insight into chromosomal rearrangements among reptiles.</title>
        <authorList>
            <person name="Koochekian N."/>
            <person name="Ascanio A."/>
            <person name="Farleigh K."/>
            <person name="Card D.C."/>
            <person name="Schield D.R."/>
            <person name="Castoe T.A."/>
            <person name="Jezkova T."/>
        </authorList>
    </citation>
    <scope>NUCLEOTIDE SEQUENCE [LARGE SCALE GENOMIC DNA]</scope>
    <source>
        <strain evidence="1">NK-2021</strain>
    </source>
</reference>
<comment type="caution">
    <text evidence="1">The sequence shown here is derived from an EMBL/GenBank/DDBJ whole genome shotgun (WGS) entry which is preliminary data.</text>
</comment>
<keyword evidence="2" id="KW-1185">Reference proteome</keyword>
<evidence type="ECO:0000313" key="1">
    <source>
        <dbReference type="EMBL" id="KAH0620965.1"/>
    </source>
</evidence>
<dbReference type="SUPFAM" id="SSF48652">
    <property type="entry name" value="Tetraspanin"/>
    <property type="match status" value="1"/>
</dbReference>
<evidence type="ECO:0000313" key="2">
    <source>
        <dbReference type="Proteomes" id="UP000826234"/>
    </source>
</evidence>
<sequence>MQECVNFFFSDGLVRSSRNDWYLHICLNGMLFLQVEDAMMDVYDFVYEDVRSNTSNSRREELHTIHQTFLCCGKRSPFGEESNIGNEMCQSEMVESAKEGTLVLKADRCIAFVEGLPSGDPALSEKTHGICSHTDDHYSFLHGVWDDLNFVPLVLYPLQEQFGPKGQIYPSKAIED</sequence>